<sequence length="218" mass="23358">MVAADHSFCLVCWQSLDFLGGPACAVCAEPLELALHPDTRCGACLADPPPFDRVRAAVAYGPIARALALKLKHGARPGVAITMARAMRRAAPAMAAETLIVPVPLHRRRLWSRGYNQSALIARALSKLTGGTLALDLLERRMSTPMLRGLNPGQRARTVAGAFAVNGTIKGRSVVLIDDVYTTGATVRACAKVLRRAGATRIEVLCWARVVRDDAVLR</sequence>
<dbReference type="Gene3D" id="3.40.50.2020">
    <property type="match status" value="1"/>
</dbReference>
<dbReference type="PANTHER" id="PTHR47505:SF1">
    <property type="entry name" value="DNA UTILIZATION PROTEIN YHGH"/>
    <property type="match status" value="1"/>
</dbReference>
<protein>
    <submittedName>
        <fullName evidence="4">ComF family protein</fullName>
    </submittedName>
</protein>
<dbReference type="InterPro" id="IPR051910">
    <property type="entry name" value="ComF/GntX_DNA_util-trans"/>
</dbReference>
<dbReference type="EMBL" id="JAAOZC010000003">
    <property type="protein sequence ID" value="NIJ07762.1"/>
    <property type="molecule type" value="Genomic_DNA"/>
</dbReference>
<feature type="domain" description="Double zinc ribbon" evidence="3">
    <location>
        <begin position="2"/>
        <end position="45"/>
    </location>
</feature>
<dbReference type="PANTHER" id="PTHR47505">
    <property type="entry name" value="DNA UTILIZATION PROTEIN YHGH"/>
    <property type="match status" value="1"/>
</dbReference>
<dbReference type="CDD" id="cd06223">
    <property type="entry name" value="PRTases_typeI"/>
    <property type="match status" value="1"/>
</dbReference>
<dbReference type="Proteomes" id="UP000727456">
    <property type="component" value="Unassembled WGS sequence"/>
</dbReference>
<dbReference type="InterPro" id="IPR044005">
    <property type="entry name" value="DZR_2"/>
</dbReference>
<feature type="domain" description="Phosphoribosyltransferase" evidence="2">
    <location>
        <begin position="167"/>
        <end position="206"/>
    </location>
</feature>
<evidence type="ECO:0000259" key="2">
    <source>
        <dbReference type="Pfam" id="PF00156"/>
    </source>
</evidence>
<dbReference type="InterPro" id="IPR029057">
    <property type="entry name" value="PRTase-like"/>
</dbReference>
<name>A0ABX0TQE9_9SPHN</name>
<comment type="caution">
    <text evidence="4">The sequence shown here is derived from an EMBL/GenBank/DDBJ whole genome shotgun (WGS) entry which is preliminary data.</text>
</comment>
<dbReference type="Pfam" id="PF00156">
    <property type="entry name" value="Pribosyltran"/>
    <property type="match status" value="1"/>
</dbReference>
<evidence type="ECO:0000259" key="3">
    <source>
        <dbReference type="Pfam" id="PF18912"/>
    </source>
</evidence>
<accession>A0ABX0TQE9</accession>
<evidence type="ECO:0000313" key="4">
    <source>
        <dbReference type="EMBL" id="NIJ07762.1"/>
    </source>
</evidence>
<dbReference type="InterPro" id="IPR000836">
    <property type="entry name" value="PRTase_dom"/>
</dbReference>
<gene>
    <name evidence="4" type="ORF">FHS31_001372</name>
</gene>
<reference evidence="4 5" key="1">
    <citation type="submission" date="2020-03" db="EMBL/GenBank/DDBJ databases">
        <title>Genomic Encyclopedia of Type Strains, Phase III (KMG-III): the genomes of soil and plant-associated and newly described type strains.</title>
        <authorList>
            <person name="Whitman W."/>
        </authorList>
    </citation>
    <scope>NUCLEOTIDE SEQUENCE [LARGE SCALE GENOMIC DNA]</scope>
    <source>
        <strain evidence="4 5">CECT 8804</strain>
    </source>
</reference>
<organism evidence="4 5">
    <name type="scientific">Sphingomonas vulcanisoli</name>
    <dbReference type="NCBI Taxonomy" id="1658060"/>
    <lineage>
        <taxon>Bacteria</taxon>
        <taxon>Pseudomonadati</taxon>
        <taxon>Pseudomonadota</taxon>
        <taxon>Alphaproteobacteria</taxon>
        <taxon>Sphingomonadales</taxon>
        <taxon>Sphingomonadaceae</taxon>
        <taxon>Sphingomonas</taxon>
    </lineage>
</organism>
<dbReference type="Pfam" id="PF18912">
    <property type="entry name" value="DZR_2"/>
    <property type="match status" value="1"/>
</dbReference>
<evidence type="ECO:0000313" key="5">
    <source>
        <dbReference type="Proteomes" id="UP000727456"/>
    </source>
</evidence>
<dbReference type="SUPFAM" id="SSF53271">
    <property type="entry name" value="PRTase-like"/>
    <property type="match status" value="1"/>
</dbReference>
<evidence type="ECO:0000256" key="1">
    <source>
        <dbReference type="ARBA" id="ARBA00008007"/>
    </source>
</evidence>
<proteinExistence type="inferred from homology"/>
<keyword evidence="5" id="KW-1185">Reference proteome</keyword>
<comment type="similarity">
    <text evidence="1">Belongs to the ComF/GntX family.</text>
</comment>